<dbReference type="InterPro" id="IPR012674">
    <property type="entry name" value="Calycin"/>
</dbReference>
<evidence type="ECO:0000256" key="1">
    <source>
        <dbReference type="SAM" id="SignalP"/>
    </source>
</evidence>
<organism evidence="2 3">
    <name type="scientific">Pseudogemmobacter faecipullorum</name>
    <dbReference type="NCBI Taxonomy" id="2755041"/>
    <lineage>
        <taxon>Bacteria</taxon>
        <taxon>Pseudomonadati</taxon>
        <taxon>Pseudomonadota</taxon>
        <taxon>Alphaproteobacteria</taxon>
        <taxon>Rhodobacterales</taxon>
        <taxon>Paracoccaceae</taxon>
        <taxon>Pseudogemmobacter</taxon>
    </lineage>
</organism>
<comment type="caution">
    <text evidence="2">The sequence shown here is derived from an EMBL/GenBank/DDBJ whole genome shotgun (WGS) entry which is preliminary data.</text>
</comment>
<reference evidence="2 3" key="1">
    <citation type="submission" date="2020-07" db="EMBL/GenBank/DDBJ databases">
        <title>Pseudogemmobacter sp. nov., isolated from poultry manure in Taiwan.</title>
        <authorList>
            <person name="Lin S.-Y."/>
            <person name="Tang Y.-S."/>
            <person name="Young C.-C."/>
        </authorList>
    </citation>
    <scope>NUCLEOTIDE SEQUENCE [LARGE SCALE GENOMIC DNA]</scope>
    <source>
        <strain evidence="2 3">CC-YST710</strain>
    </source>
</reference>
<proteinExistence type="predicted"/>
<feature type="signal peptide" evidence="1">
    <location>
        <begin position="1"/>
        <end position="20"/>
    </location>
</feature>
<feature type="chain" id="PRO_5046308777" evidence="1">
    <location>
        <begin position="21"/>
        <end position="169"/>
    </location>
</feature>
<dbReference type="RefSeq" id="WP_226934767.1">
    <property type="nucleotide sequence ID" value="NZ_JACDXX010000005.1"/>
</dbReference>
<protein>
    <submittedName>
        <fullName evidence="2">Lipocalin</fullName>
    </submittedName>
</protein>
<evidence type="ECO:0000313" key="3">
    <source>
        <dbReference type="Proteomes" id="UP001198571"/>
    </source>
</evidence>
<name>A0ABS8CKE0_9RHOB</name>
<evidence type="ECO:0000313" key="2">
    <source>
        <dbReference type="EMBL" id="MCB5409867.1"/>
    </source>
</evidence>
<gene>
    <name evidence="2" type="ORF">H0485_07620</name>
</gene>
<dbReference type="SUPFAM" id="SSF50814">
    <property type="entry name" value="Lipocalins"/>
    <property type="match status" value="1"/>
</dbReference>
<dbReference type="Gene3D" id="2.40.128.20">
    <property type="match status" value="1"/>
</dbReference>
<sequence length="169" mass="17847">MKHRIALLVLAALLAGCAPGPQGVTRTVYRNSATPIWSAAAFLPARIEGEWRQVAAFSAGETPGCRPGALRFQRGASGLEVSGQLCLNGALSRVSGPVSSTGPGRLAVPGMGEWWVIWVDSGYRTLAIATPGGEFGFVLDRGAISGDRLRAAAEIFDFNGYPKSRLRSF</sequence>
<dbReference type="PROSITE" id="PS51257">
    <property type="entry name" value="PROKAR_LIPOPROTEIN"/>
    <property type="match status" value="1"/>
</dbReference>
<dbReference type="EMBL" id="JACDXX010000005">
    <property type="protein sequence ID" value="MCB5409867.1"/>
    <property type="molecule type" value="Genomic_DNA"/>
</dbReference>
<dbReference type="Proteomes" id="UP001198571">
    <property type="component" value="Unassembled WGS sequence"/>
</dbReference>
<accession>A0ABS8CKE0</accession>
<keyword evidence="1" id="KW-0732">Signal</keyword>
<keyword evidence="3" id="KW-1185">Reference proteome</keyword>